<evidence type="ECO:0000313" key="2">
    <source>
        <dbReference type="Proteomes" id="UP000034036"/>
    </source>
</evidence>
<dbReference type="PANTHER" id="PTHR40037:SF1">
    <property type="entry name" value="PHOSPHOESTERASE SAOUHSC_00951-RELATED"/>
    <property type="match status" value="1"/>
</dbReference>
<protein>
    <recommendedName>
        <fullName evidence="3">2'-5' RNA ligase</fullName>
    </recommendedName>
</protein>
<comment type="caution">
    <text evidence="1">The sequence shown here is derived from an EMBL/GenBank/DDBJ whole genome shotgun (WGS) entry which is preliminary data.</text>
</comment>
<accession>A0A0G1CE74</accession>
<dbReference type="Proteomes" id="UP000034036">
    <property type="component" value="Unassembled WGS sequence"/>
</dbReference>
<name>A0A0G1CE74_9BACT</name>
<organism evidence="1 2">
    <name type="scientific">Candidatus Giovannonibacteria bacterium GW2011_GWF2_42_19</name>
    <dbReference type="NCBI Taxonomy" id="1618659"/>
    <lineage>
        <taxon>Bacteria</taxon>
        <taxon>Candidatus Giovannoniibacteriota</taxon>
    </lineage>
</organism>
<dbReference type="STRING" id="1618659.UV11_C0012G0005"/>
<proteinExistence type="predicted"/>
<evidence type="ECO:0000313" key="1">
    <source>
        <dbReference type="EMBL" id="KKS47948.1"/>
    </source>
</evidence>
<evidence type="ECO:0008006" key="3">
    <source>
        <dbReference type="Google" id="ProtNLM"/>
    </source>
</evidence>
<sequence>MQFFIGITPPEEIQEKIISFQRSFVNNGLPNCVEPHVTVKSQGGLTDDRAWLSRVEEAAKNIKPFQISFEGAGSFGEDVIFLKPAEPQEIVALHKALFNAVVPFEDPTNKYFENDRYYPHMTLGGLKWGLTKEAAFEMKEKAQQEFGNLPAFEINSIRIYQENTENKWNKMLDIPLGE</sequence>
<reference evidence="1" key="1">
    <citation type="journal article" date="2015" name="Nature">
        <title>rRNA introns, odd ribosomes, and small enigmatic genomes across a large radiation of phyla.</title>
        <authorList>
            <person name="Brown C.T."/>
            <person name="Hug L.A."/>
            <person name="Thomas B.C."/>
            <person name="Sharon I."/>
            <person name="Castelle C.J."/>
            <person name="Singh A."/>
            <person name="Wilkins M.J."/>
            <person name="Williams K.H."/>
            <person name="Banfield J.F."/>
        </authorList>
    </citation>
    <scope>NUCLEOTIDE SEQUENCE [LARGE SCALE GENOMIC DNA]</scope>
</reference>
<dbReference type="EMBL" id="LCDF01000012">
    <property type="protein sequence ID" value="KKS47948.1"/>
    <property type="molecule type" value="Genomic_DNA"/>
</dbReference>
<dbReference type="Gene3D" id="3.90.1140.10">
    <property type="entry name" value="Cyclic phosphodiesterase"/>
    <property type="match status" value="1"/>
</dbReference>
<dbReference type="InterPro" id="IPR009097">
    <property type="entry name" value="Cyclic_Pdiesterase"/>
</dbReference>
<dbReference type="Pfam" id="PF13563">
    <property type="entry name" value="2_5_RNA_ligase2"/>
    <property type="match status" value="1"/>
</dbReference>
<gene>
    <name evidence="1" type="ORF">UV11_C0012G0005</name>
</gene>
<dbReference type="PANTHER" id="PTHR40037">
    <property type="entry name" value="PHOSPHOESTERASE YJCG-RELATED"/>
    <property type="match status" value="1"/>
</dbReference>
<dbReference type="InterPro" id="IPR050580">
    <property type="entry name" value="2H_phosphoesterase_YjcG-like"/>
</dbReference>
<dbReference type="AlphaFoldDB" id="A0A0G1CE74"/>
<dbReference type="SUPFAM" id="SSF55144">
    <property type="entry name" value="LigT-like"/>
    <property type="match status" value="1"/>
</dbReference>